<reference evidence="1" key="1">
    <citation type="submission" date="2023-02" db="EMBL/GenBank/DDBJ databases">
        <title>Identification and recombinant expression of a fungal hydrolase from Papiliotrema laurentii that hydrolyzes apple cutin and clears colloidal polyester polyurethane.</title>
        <authorList>
            <consortium name="DOE Joint Genome Institute"/>
            <person name="Roman V.A."/>
            <person name="Bojanowski C."/>
            <person name="Crable B.R."/>
            <person name="Wagner D.N."/>
            <person name="Hung C.S."/>
            <person name="Nadeau L.J."/>
            <person name="Schratz L."/>
            <person name="Haridas S."/>
            <person name="Pangilinan J."/>
            <person name="Lipzen A."/>
            <person name="Na H."/>
            <person name="Yan M."/>
            <person name="Ng V."/>
            <person name="Grigoriev I.V."/>
            <person name="Spatafora J.W."/>
            <person name="Barlow D."/>
            <person name="Biffinger J."/>
            <person name="Kelley-Loughnane N."/>
            <person name="Varaljay V.A."/>
            <person name="Crookes-Goodson W.J."/>
        </authorList>
    </citation>
    <scope>NUCLEOTIDE SEQUENCE</scope>
    <source>
        <strain evidence="1">5307AH</strain>
    </source>
</reference>
<accession>A0AAD9CYB7</accession>
<evidence type="ECO:0000313" key="2">
    <source>
        <dbReference type="Proteomes" id="UP001182556"/>
    </source>
</evidence>
<gene>
    <name evidence="1" type="ORF">DB88DRAFT_495911</name>
</gene>
<sequence>MRFIAPCCRPFEQGAHQCKVRRLTWCRVVRRVPVVTKCRTFIDQASRSTGVTHSLCVLMLWVPTPEMINSLNLVVRWVSGDRPRQAQKQGLIRIQSSRHDYLTMGMSDAQRAIATDRMAPNGAEATASAGHLHGKTGFRGHRRNMLLACNACPHRTKW</sequence>
<proteinExistence type="predicted"/>
<evidence type="ECO:0000313" key="1">
    <source>
        <dbReference type="EMBL" id="KAK1922668.1"/>
    </source>
</evidence>
<organism evidence="1 2">
    <name type="scientific">Papiliotrema laurentii</name>
    <name type="common">Cryptococcus laurentii</name>
    <dbReference type="NCBI Taxonomy" id="5418"/>
    <lineage>
        <taxon>Eukaryota</taxon>
        <taxon>Fungi</taxon>
        <taxon>Dikarya</taxon>
        <taxon>Basidiomycota</taxon>
        <taxon>Agaricomycotina</taxon>
        <taxon>Tremellomycetes</taxon>
        <taxon>Tremellales</taxon>
        <taxon>Rhynchogastremaceae</taxon>
        <taxon>Papiliotrema</taxon>
    </lineage>
</organism>
<name>A0AAD9CYB7_PAPLA</name>
<dbReference type="Proteomes" id="UP001182556">
    <property type="component" value="Unassembled WGS sequence"/>
</dbReference>
<dbReference type="AlphaFoldDB" id="A0AAD9CYB7"/>
<keyword evidence="2" id="KW-1185">Reference proteome</keyword>
<dbReference type="EMBL" id="JAODAN010000008">
    <property type="protein sequence ID" value="KAK1922668.1"/>
    <property type="molecule type" value="Genomic_DNA"/>
</dbReference>
<protein>
    <submittedName>
        <fullName evidence="1">Uncharacterized protein</fullName>
    </submittedName>
</protein>
<comment type="caution">
    <text evidence="1">The sequence shown here is derived from an EMBL/GenBank/DDBJ whole genome shotgun (WGS) entry which is preliminary data.</text>
</comment>